<dbReference type="EMBL" id="HG937693">
    <property type="protein sequence ID" value="CDP35601.1"/>
    <property type="molecule type" value="Genomic_DNA"/>
</dbReference>
<feature type="compositionally biased region" description="Low complexity" evidence="1">
    <location>
        <begin position="159"/>
        <end position="175"/>
    </location>
</feature>
<protein>
    <submittedName>
        <fullName evidence="2">ARAD1C39248p</fullName>
    </submittedName>
</protein>
<evidence type="ECO:0000313" key="2">
    <source>
        <dbReference type="EMBL" id="CDP35601.1"/>
    </source>
</evidence>
<evidence type="ECO:0000256" key="1">
    <source>
        <dbReference type="SAM" id="MobiDB-lite"/>
    </source>
</evidence>
<accession>A0A060T8T2</accession>
<reference evidence="2" key="2">
    <citation type="submission" date="2014-06" db="EMBL/GenBank/DDBJ databases">
        <title>The complete genome of Blastobotrys (Arxula) adeninivorans LS3 - a yeast of biotechnological interest.</title>
        <authorList>
            <person name="Kunze G."/>
            <person name="Gaillardin C."/>
            <person name="Czernicka M."/>
            <person name="Durrens P."/>
            <person name="Martin T."/>
            <person name="Boer E."/>
            <person name="Gabaldon T."/>
            <person name="Cruz J."/>
            <person name="Talla E."/>
            <person name="Marck C."/>
            <person name="Goffeau A."/>
            <person name="Barbe V."/>
            <person name="Baret P."/>
            <person name="Baronian K."/>
            <person name="Beier S."/>
            <person name="Bleykasten C."/>
            <person name="Bode R."/>
            <person name="Casaregola S."/>
            <person name="Despons L."/>
            <person name="Fairhead C."/>
            <person name="Giersberg M."/>
            <person name="Gierski P."/>
            <person name="Hahnel U."/>
            <person name="Hartmann A."/>
            <person name="Jankowska D."/>
            <person name="Jubin C."/>
            <person name="Jung P."/>
            <person name="Lafontaine I."/>
            <person name="Leh-Louis V."/>
            <person name="Lemaire M."/>
            <person name="Marcet-Houben M."/>
            <person name="Mascher M."/>
            <person name="Morel G."/>
            <person name="Richard G.-F."/>
            <person name="Riechen J."/>
            <person name="Sacerdot C."/>
            <person name="Sarkar A."/>
            <person name="Savel G."/>
            <person name="Schacherer J."/>
            <person name="Sherman D."/>
            <person name="Straub M.-L."/>
            <person name="Stein N."/>
            <person name="Thierry A."/>
            <person name="Trautwein-Schult A."/>
            <person name="Westhof E."/>
            <person name="Worch S."/>
            <person name="Dujon B."/>
            <person name="Souciet J.-L."/>
            <person name="Wincker P."/>
            <person name="Scholz U."/>
            <person name="Neuveglise N."/>
        </authorList>
    </citation>
    <scope>NUCLEOTIDE SEQUENCE</scope>
    <source>
        <strain evidence="2">LS3</strain>
    </source>
</reference>
<name>A0A060T8T2_BLAAD</name>
<organism evidence="2">
    <name type="scientific">Blastobotrys adeninivorans</name>
    <name type="common">Yeast</name>
    <name type="synonym">Arxula adeninivorans</name>
    <dbReference type="NCBI Taxonomy" id="409370"/>
    <lineage>
        <taxon>Eukaryota</taxon>
        <taxon>Fungi</taxon>
        <taxon>Dikarya</taxon>
        <taxon>Ascomycota</taxon>
        <taxon>Saccharomycotina</taxon>
        <taxon>Dipodascomycetes</taxon>
        <taxon>Dipodascales</taxon>
        <taxon>Trichomonascaceae</taxon>
        <taxon>Blastobotrys</taxon>
    </lineage>
</organism>
<feature type="region of interest" description="Disordered" evidence="1">
    <location>
        <begin position="136"/>
        <end position="183"/>
    </location>
</feature>
<proteinExistence type="predicted"/>
<dbReference type="AlphaFoldDB" id="A0A060T8T2"/>
<sequence length="372" mass="41507">MFQDSSPMFHPMMLTYGSGSSIMSPSKPILPRGGSLDGIAKHNLESILQDRLKVLNYLKDVHTGKQEWLNTGSTVYPDEWEVRYGRREGIKSYFALGAALCIVADRTFTSLTEYAFAVLTVIQYYDAYDNRKKLKKEKAAGATKSQTNLMKSGSDKDSISVSYTGSSSSSNGSQPPASPTKSFNRFFKRGKLKRAQSVQSLASKYAPSELSNSSSSLDDGATITSMAPMAATPTNRYSSTVPPLKKGPKQASLLSRKLPNSISKNPAATELLASLTVPNDDDIPYLPDAYQSYMTLLDTLYIIYYRLSSQCKSRKIDVNELMNLETYVRTMDEIVRKLMVSETIINVWESDKFTRDSEIQWIEREIVKRTGQ</sequence>
<reference evidence="2" key="1">
    <citation type="submission" date="2014-02" db="EMBL/GenBank/DDBJ databases">
        <authorList>
            <person name="Genoscope - CEA"/>
        </authorList>
    </citation>
    <scope>NUCLEOTIDE SEQUENCE</scope>
    <source>
        <strain evidence="2">LS3</strain>
    </source>
</reference>
<gene>
    <name evidence="2" type="ORF">GNLVRS02_ARAD1C39248g</name>
</gene>